<dbReference type="Gene3D" id="3.40.190.10">
    <property type="entry name" value="Periplasmic binding protein-like II"/>
    <property type="match status" value="1"/>
</dbReference>
<dbReference type="EMBL" id="UOFP01000130">
    <property type="protein sequence ID" value="VAW86237.1"/>
    <property type="molecule type" value="Genomic_DNA"/>
</dbReference>
<accession>A0A3B0ZFR2</accession>
<evidence type="ECO:0000313" key="5">
    <source>
        <dbReference type="EMBL" id="VAW86237.1"/>
    </source>
</evidence>
<name>A0A3B0ZFR2_9ZZZZ</name>
<gene>
    <name evidence="5" type="ORF">MNBD_GAMMA18-1027</name>
</gene>
<dbReference type="Pfam" id="PF00496">
    <property type="entry name" value="SBP_bac_5"/>
    <property type="match status" value="1"/>
</dbReference>
<dbReference type="InterPro" id="IPR039424">
    <property type="entry name" value="SBP_5"/>
</dbReference>
<feature type="domain" description="Solute-binding protein family 5" evidence="4">
    <location>
        <begin position="77"/>
        <end position="398"/>
    </location>
</feature>
<evidence type="ECO:0000256" key="2">
    <source>
        <dbReference type="ARBA" id="ARBA00022448"/>
    </source>
</evidence>
<dbReference type="AlphaFoldDB" id="A0A3B0ZFR2"/>
<dbReference type="SUPFAM" id="SSF53850">
    <property type="entry name" value="Periplasmic binding protein-like II"/>
    <property type="match status" value="1"/>
</dbReference>
<dbReference type="GO" id="GO:1904680">
    <property type="term" value="F:peptide transmembrane transporter activity"/>
    <property type="evidence" value="ECO:0007669"/>
    <property type="project" value="TreeGrafter"/>
</dbReference>
<dbReference type="InterPro" id="IPR030678">
    <property type="entry name" value="Peptide/Ni-bd"/>
</dbReference>
<dbReference type="GO" id="GO:0043190">
    <property type="term" value="C:ATP-binding cassette (ABC) transporter complex"/>
    <property type="evidence" value="ECO:0007669"/>
    <property type="project" value="InterPro"/>
</dbReference>
<reference evidence="5" key="1">
    <citation type="submission" date="2018-06" db="EMBL/GenBank/DDBJ databases">
        <authorList>
            <person name="Zhirakovskaya E."/>
        </authorList>
    </citation>
    <scope>NUCLEOTIDE SEQUENCE</scope>
</reference>
<evidence type="ECO:0000256" key="1">
    <source>
        <dbReference type="ARBA" id="ARBA00005695"/>
    </source>
</evidence>
<dbReference type="InterPro" id="IPR000914">
    <property type="entry name" value="SBP_5_dom"/>
</dbReference>
<dbReference type="GO" id="GO:0015833">
    <property type="term" value="P:peptide transport"/>
    <property type="evidence" value="ECO:0007669"/>
    <property type="project" value="TreeGrafter"/>
</dbReference>
<dbReference type="Gene3D" id="3.90.76.10">
    <property type="entry name" value="Dipeptide-binding Protein, Domain 1"/>
    <property type="match status" value="1"/>
</dbReference>
<proteinExistence type="inferred from homology"/>
<comment type="similarity">
    <text evidence="1">Belongs to the bacterial solute-binding protein 5 family.</text>
</comment>
<evidence type="ECO:0000259" key="4">
    <source>
        <dbReference type="Pfam" id="PF00496"/>
    </source>
</evidence>
<dbReference type="PIRSF" id="PIRSF002741">
    <property type="entry name" value="MppA"/>
    <property type="match status" value="1"/>
</dbReference>
<dbReference type="PANTHER" id="PTHR30290:SF9">
    <property type="entry name" value="OLIGOPEPTIDE-BINDING PROTEIN APPA"/>
    <property type="match status" value="1"/>
</dbReference>
<dbReference type="Gene3D" id="3.10.105.10">
    <property type="entry name" value="Dipeptide-binding Protein, Domain 3"/>
    <property type="match status" value="1"/>
</dbReference>
<organism evidence="5">
    <name type="scientific">hydrothermal vent metagenome</name>
    <dbReference type="NCBI Taxonomy" id="652676"/>
    <lineage>
        <taxon>unclassified sequences</taxon>
        <taxon>metagenomes</taxon>
        <taxon>ecological metagenomes</taxon>
    </lineage>
</organism>
<dbReference type="CDD" id="cd00995">
    <property type="entry name" value="PBP2_NikA_DppA_OppA_like"/>
    <property type="match status" value="1"/>
</dbReference>
<protein>
    <submittedName>
        <fullName evidence="5">Dipeptide-binding ABC transporter, periplasmic substrate-binding component (TC 3.A.1.5.2)</fullName>
    </submittedName>
</protein>
<keyword evidence="3" id="KW-0732">Signal</keyword>
<dbReference type="PANTHER" id="PTHR30290">
    <property type="entry name" value="PERIPLASMIC BINDING COMPONENT OF ABC TRANSPORTER"/>
    <property type="match status" value="1"/>
</dbReference>
<sequence>MTANHLLWLVLLLGLFGLSACGSPPPEGLRFAIASAPVTLDPRFATDATSARINRLIYQRLIDFDSTNRAMPALANWQQLDERHYRFQLIGEPAFHDGKPLQASDVLATYQSVLDPATASPHRAALKLIESMAVIDPRTIDFHLNKADPLFPAYLVIGIVPGELLAAQHPFNTQPLGSGPFQFIAWPEEGRLQLKRLSDQLPITFLRVKDPTVRALKLLNGEVDLLQNNLPAEIVQHLAEQGMQVERRAGSNFSYLGFNFEDPVTGQQVVREAIAYALDRQSIIHYVFAGGARLATSLLPPSHWAGHPDLTPYPYDPDRARALLASIGVDSEHPLTISYKTSNDPFRIRLATVIQQQLGEVGIKVHIQSYDWGTFYGDIKKGGFQMYSLAWVGIKTPDIYRYVFHSDAVPPNGANRGRYLDPAVDRLIEQAESAASQQARIAAYRALQERVFNSLPYVPLWYEDHLSVARPEISGYLLSSDGNYDGLIHVQRD</sequence>
<dbReference type="GO" id="GO:0042597">
    <property type="term" value="C:periplasmic space"/>
    <property type="evidence" value="ECO:0007669"/>
    <property type="project" value="UniProtKB-ARBA"/>
</dbReference>
<evidence type="ECO:0000256" key="3">
    <source>
        <dbReference type="ARBA" id="ARBA00022729"/>
    </source>
</evidence>
<keyword evidence="2" id="KW-0813">Transport</keyword>